<proteinExistence type="predicted"/>
<protein>
    <recommendedName>
        <fullName evidence="3">PetM family of cytochrome b6f complex subunit 7</fullName>
    </recommendedName>
</protein>
<evidence type="ECO:0000256" key="1">
    <source>
        <dbReference type="SAM" id="Phobius"/>
    </source>
</evidence>
<dbReference type="EMBL" id="CP102774">
    <property type="protein sequence ID" value="UZF86645.1"/>
    <property type="molecule type" value="Genomic_DNA"/>
</dbReference>
<dbReference type="AlphaFoldDB" id="A0A9E8A2R9"/>
<organism evidence="2">
    <name type="scientific">Bosea sp. NBC_00436</name>
    <dbReference type="NCBI Taxonomy" id="2969620"/>
    <lineage>
        <taxon>Bacteria</taxon>
        <taxon>Pseudomonadati</taxon>
        <taxon>Pseudomonadota</taxon>
        <taxon>Alphaproteobacteria</taxon>
        <taxon>Hyphomicrobiales</taxon>
        <taxon>Boseaceae</taxon>
        <taxon>Bosea</taxon>
    </lineage>
</organism>
<reference evidence="2" key="1">
    <citation type="submission" date="2022-08" db="EMBL/GenBank/DDBJ databases">
        <title>Complete Genome Sequences of 2 Bosea sp. soil isolates.</title>
        <authorList>
            <person name="Alvarez Arevalo M."/>
            <person name="Sterndorff E.B."/>
            <person name="Faurdal D."/>
            <person name="Joergensen T.S."/>
            <person name="Weber T."/>
        </authorList>
    </citation>
    <scope>NUCLEOTIDE SEQUENCE</scope>
    <source>
        <strain evidence="2">NBC_00436</strain>
    </source>
</reference>
<keyword evidence="1" id="KW-0472">Membrane</keyword>
<feature type="transmembrane region" description="Helical" evidence="1">
    <location>
        <begin position="70"/>
        <end position="93"/>
    </location>
</feature>
<evidence type="ECO:0008006" key="3">
    <source>
        <dbReference type="Google" id="ProtNLM"/>
    </source>
</evidence>
<gene>
    <name evidence="2" type="ORF">NWE54_23210</name>
</gene>
<accession>A0A9E8A2R9</accession>
<keyword evidence="1" id="KW-0812">Transmembrane</keyword>
<name>A0A9E8A2R9_9HYPH</name>
<evidence type="ECO:0000313" key="2">
    <source>
        <dbReference type="EMBL" id="UZF86645.1"/>
    </source>
</evidence>
<keyword evidence="1" id="KW-1133">Transmembrane helix</keyword>
<sequence length="107" mass="11731">MVRFLLRLIGYLSVAAGFVALVIDGARSIANAGLRFTSLGEVLIAVIQERYQLIQPAVERNIHPLLWDPVVVTVLHAPVAAVALLLGFALLWLGRRPQEPIGIVTRR</sequence>